<protein>
    <submittedName>
        <fullName evidence="2">Metal dependent phosphohydrolase</fullName>
    </submittedName>
</protein>
<sequence>MNDISVTNLTSRFEAALIYATQLHAKQRRKVTGVPYIAHLLGVAALVLEDGGDEDEAISALLHDAVEDQGGAATRLEILHRFGEKVVEIVDGCTEPDASLFPNWKEHKLQYLAQLRCASPSVQRVMLADKLNNIRGMLINLRLKGEAIWSQFRGSKEDILWLQQAQLEVYRQVSRSWMVEELEKSVRELGGWRSEKVGL</sequence>
<dbReference type="Proteomes" id="UP001050975">
    <property type="component" value="Unassembled WGS sequence"/>
</dbReference>
<accession>A0AAV3XK21</accession>
<dbReference type="EMBL" id="BLAY01000140">
    <property type="protein sequence ID" value="GET41938.1"/>
    <property type="molecule type" value="Genomic_DNA"/>
</dbReference>
<keyword evidence="3" id="KW-1185">Reference proteome</keyword>
<organism evidence="2 3">
    <name type="scientific">Microseira wollei NIES-4236</name>
    <dbReference type="NCBI Taxonomy" id="2530354"/>
    <lineage>
        <taxon>Bacteria</taxon>
        <taxon>Bacillati</taxon>
        <taxon>Cyanobacteriota</taxon>
        <taxon>Cyanophyceae</taxon>
        <taxon>Oscillatoriophycideae</taxon>
        <taxon>Aerosakkonematales</taxon>
        <taxon>Aerosakkonemataceae</taxon>
        <taxon>Microseira</taxon>
    </lineage>
</organism>
<reference evidence="2" key="1">
    <citation type="submission" date="2019-10" db="EMBL/GenBank/DDBJ databases">
        <title>Draft genome sequece of Microseira wollei NIES-4236.</title>
        <authorList>
            <person name="Yamaguchi H."/>
            <person name="Suzuki S."/>
            <person name="Kawachi M."/>
        </authorList>
    </citation>
    <scope>NUCLEOTIDE SEQUENCE</scope>
    <source>
        <strain evidence="2">NIES-4236</strain>
    </source>
</reference>
<comment type="caution">
    <text evidence="2">The sequence shown here is derived from an EMBL/GenBank/DDBJ whole genome shotgun (WGS) entry which is preliminary data.</text>
</comment>
<dbReference type="Pfam" id="PF13328">
    <property type="entry name" value="HD_4"/>
    <property type="match status" value="1"/>
</dbReference>
<proteinExistence type="predicted"/>
<dbReference type="GO" id="GO:0008893">
    <property type="term" value="F:guanosine-3',5'-bis(diphosphate) 3'-diphosphatase activity"/>
    <property type="evidence" value="ECO:0007669"/>
    <property type="project" value="TreeGrafter"/>
</dbReference>
<dbReference type="PANTHER" id="PTHR46246:SF1">
    <property type="entry name" value="GUANOSINE-3',5'-BIS(DIPHOSPHATE) 3'-PYROPHOSPHOHYDROLASE MESH1"/>
    <property type="match status" value="1"/>
</dbReference>
<dbReference type="InterPro" id="IPR003607">
    <property type="entry name" value="HD/PDEase_dom"/>
</dbReference>
<dbReference type="PANTHER" id="PTHR46246">
    <property type="entry name" value="GUANOSINE-3',5'-BIS(DIPHOSPHATE) 3'-PYROPHOSPHOHYDROLASE MESH1"/>
    <property type="match status" value="1"/>
</dbReference>
<evidence type="ECO:0000313" key="3">
    <source>
        <dbReference type="Proteomes" id="UP001050975"/>
    </source>
</evidence>
<evidence type="ECO:0000259" key="1">
    <source>
        <dbReference type="SMART" id="SM00471"/>
    </source>
</evidence>
<dbReference type="SUPFAM" id="SSF109604">
    <property type="entry name" value="HD-domain/PDEase-like"/>
    <property type="match status" value="1"/>
</dbReference>
<dbReference type="Gene3D" id="1.10.3210.10">
    <property type="entry name" value="Hypothetical protein af1432"/>
    <property type="match status" value="1"/>
</dbReference>
<feature type="domain" description="HD/PDEase" evidence="1">
    <location>
        <begin position="32"/>
        <end position="143"/>
    </location>
</feature>
<evidence type="ECO:0000313" key="2">
    <source>
        <dbReference type="EMBL" id="GET41938.1"/>
    </source>
</evidence>
<name>A0AAV3XK21_9CYAN</name>
<dbReference type="AlphaFoldDB" id="A0AAV3XK21"/>
<dbReference type="InterPro" id="IPR052194">
    <property type="entry name" value="MESH1"/>
</dbReference>
<dbReference type="RefSeq" id="WP_226588706.1">
    <property type="nucleotide sequence ID" value="NZ_BLAY01000140.1"/>
</dbReference>
<dbReference type="SMART" id="SM00471">
    <property type="entry name" value="HDc"/>
    <property type="match status" value="1"/>
</dbReference>
<gene>
    <name evidence="2" type="ORF">MiSe_67520</name>
</gene>